<name>A0AAW7X3Q1_9GAMM</name>
<feature type="transmembrane region" description="Helical" evidence="1">
    <location>
        <begin position="276"/>
        <end position="296"/>
    </location>
</feature>
<feature type="transmembrane region" description="Helical" evidence="1">
    <location>
        <begin position="128"/>
        <end position="146"/>
    </location>
</feature>
<comment type="caution">
    <text evidence="2">The sequence shown here is derived from an EMBL/GenBank/DDBJ whole genome shotgun (WGS) entry which is preliminary data.</text>
</comment>
<feature type="transmembrane region" description="Helical" evidence="1">
    <location>
        <begin position="66"/>
        <end position="83"/>
    </location>
</feature>
<dbReference type="EMBL" id="JAUOPB010000004">
    <property type="protein sequence ID" value="MDO6422268.1"/>
    <property type="molecule type" value="Genomic_DNA"/>
</dbReference>
<evidence type="ECO:0000313" key="3">
    <source>
        <dbReference type="Proteomes" id="UP001169760"/>
    </source>
</evidence>
<protein>
    <recommendedName>
        <fullName evidence="4">Major facilitator superfamily MFS_1</fullName>
    </recommendedName>
</protein>
<keyword evidence="1" id="KW-0812">Transmembrane</keyword>
<accession>A0AAW7X3Q1</accession>
<feature type="transmembrane region" description="Helical" evidence="1">
    <location>
        <begin position="339"/>
        <end position="365"/>
    </location>
</feature>
<feature type="transmembrane region" description="Helical" evidence="1">
    <location>
        <begin position="35"/>
        <end position="54"/>
    </location>
</feature>
<sequence>MRSFFFFFFWFLWIGGANVIPQTYFLAVAPEYKEQLVTLLLMLGSLASIAGIVWETKLGKYISLQAALYVGFPLVVISFGLLFSGLSVVLYFGFYLCFRFLSCALYQKLDAGICHHADIQVSDNHAKHSMIFMLVAVCLAPVFFAFYQHGVVVSGVVILLAFAAAFYYRNIASVIGAGTGVLGAGITATSANGAKANTKKLPLHLSDKYFLIYSGAYLAVVFLTSSLLVYFIRDFYGFKSPVKLGGLVMLVISLAAVVSCLLYGRFRKSPFRDSGCVWVQIIILAAMSVGVVLLYLKLVPSFMYVAASASLMGISYGVFVVFTRSLVVHRARDCGRTTLLAWYNMLPFISSIAIFAAAGGLKLIIASSAYSYYWGIAAVLGVVGVIALIALIAFNRNSEKY</sequence>
<evidence type="ECO:0000256" key="1">
    <source>
        <dbReference type="SAM" id="Phobius"/>
    </source>
</evidence>
<keyword evidence="1" id="KW-0472">Membrane</keyword>
<dbReference type="SUPFAM" id="SSF103473">
    <property type="entry name" value="MFS general substrate transporter"/>
    <property type="match status" value="1"/>
</dbReference>
<proteinExistence type="predicted"/>
<feature type="transmembrane region" description="Helical" evidence="1">
    <location>
        <begin position="244"/>
        <end position="264"/>
    </location>
</feature>
<dbReference type="InterPro" id="IPR036259">
    <property type="entry name" value="MFS_trans_sf"/>
</dbReference>
<evidence type="ECO:0008006" key="4">
    <source>
        <dbReference type="Google" id="ProtNLM"/>
    </source>
</evidence>
<evidence type="ECO:0000313" key="2">
    <source>
        <dbReference type="EMBL" id="MDO6422268.1"/>
    </source>
</evidence>
<reference evidence="2" key="1">
    <citation type="submission" date="2023-07" db="EMBL/GenBank/DDBJ databases">
        <title>Genome content predicts the carbon catabolic preferences of heterotrophic bacteria.</title>
        <authorList>
            <person name="Gralka M."/>
        </authorList>
    </citation>
    <scope>NUCLEOTIDE SEQUENCE</scope>
    <source>
        <strain evidence="2">I3M17_2</strain>
    </source>
</reference>
<organism evidence="2 3">
    <name type="scientific">Saccharophagus degradans</name>
    <dbReference type="NCBI Taxonomy" id="86304"/>
    <lineage>
        <taxon>Bacteria</taxon>
        <taxon>Pseudomonadati</taxon>
        <taxon>Pseudomonadota</taxon>
        <taxon>Gammaproteobacteria</taxon>
        <taxon>Cellvibrionales</taxon>
        <taxon>Cellvibrionaceae</taxon>
        <taxon>Saccharophagus</taxon>
    </lineage>
</organism>
<gene>
    <name evidence="2" type="ORF">Q4521_07265</name>
</gene>
<feature type="transmembrane region" description="Helical" evidence="1">
    <location>
        <begin position="209"/>
        <end position="232"/>
    </location>
</feature>
<dbReference type="AlphaFoldDB" id="A0AAW7X3Q1"/>
<feature type="transmembrane region" description="Helical" evidence="1">
    <location>
        <begin position="371"/>
        <end position="394"/>
    </location>
</feature>
<dbReference type="Proteomes" id="UP001169760">
    <property type="component" value="Unassembled WGS sequence"/>
</dbReference>
<keyword evidence="1" id="KW-1133">Transmembrane helix</keyword>
<dbReference type="Gene3D" id="1.20.1250.20">
    <property type="entry name" value="MFS general substrate transporter like domains"/>
    <property type="match status" value="1"/>
</dbReference>
<dbReference type="RefSeq" id="WP_303492171.1">
    <property type="nucleotide sequence ID" value="NZ_JAUOPB010000004.1"/>
</dbReference>
<feature type="transmembrane region" description="Helical" evidence="1">
    <location>
        <begin position="152"/>
        <end position="168"/>
    </location>
</feature>
<feature type="transmembrane region" description="Helical" evidence="1">
    <location>
        <begin position="302"/>
        <end position="327"/>
    </location>
</feature>